<comment type="caution">
    <text evidence="2">The sequence shown here is derived from an EMBL/GenBank/DDBJ whole genome shotgun (WGS) entry which is preliminary data.</text>
</comment>
<accession>A0A7C8MHN6</accession>
<gene>
    <name evidence="2" type="ORF">BDV95DRAFT_615680</name>
</gene>
<keyword evidence="3" id="KW-1185">Reference proteome</keyword>
<dbReference type="Proteomes" id="UP000481861">
    <property type="component" value="Unassembled WGS sequence"/>
</dbReference>
<evidence type="ECO:0000313" key="3">
    <source>
        <dbReference type="Proteomes" id="UP000481861"/>
    </source>
</evidence>
<organism evidence="2 3">
    <name type="scientific">Massariosphaeria phaeospora</name>
    <dbReference type="NCBI Taxonomy" id="100035"/>
    <lineage>
        <taxon>Eukaryota</taxon>
        <taxon>Fungi</taxon>
        <taxon>Dikarya</taxon>
        <taxon>Ascomycota</taxon>
        <taxon>Pezizomycotina</taxon>
        <taxon>Dothideomycetes</taxon>
        <taxon>Pleosporomycetidae</taxon>
        <taxon>Pleosporales</taxon>
        <taxon>Pleosporales incertae sedis</taxon>
        <taxon>Massariosphaeria</taxon>
    </lineage>
</organism>
<dbReference type="AlphaFoldDB" id="A0A7C8MHN6"/>
<protein>
    <submittedName>
        <fullName evidence="2">Uncharacterized protein</fullName>
    </submittedName>
</protein>
<evidence type="ECO:0000256" key="1">
    <source>
        <dbReference type="SAM" id="MobiDB-lite"/>
    </source>
</evidence>
<evidence type="ECO:0000313" key="2">
    <source>
        <dbReference type="EMBL" id="KAF2875683.1"/>
    </source>
</evidence>
<feature type="compositionally biased region" description="Basic and acidic residues" evidence="1">
    <location>
        <begin position="46"/>
        <end position="55"/>
    </location>
</feature>
<proteinExistence type="predicted"/>
<dbReference type="EMBL" id="JAADJZ010000004">
    <property type="protein sequence ID" value="KAF2875683.1"/>
    <property type="molecule type" value="Genomic_DNA"/>
</dbReference>
<reference evidence="2 3" key="1">
    <citation type="submission" date="2020-01" db="EMBL/GenBank/DDBJ databases">
        <authorList>
            <consortium name="DOE Joint Genome Institute"/>
            <person name="Haridas S."/>
            <person name="Albert R."/>
            <person name="Binder M."/>
            <person name="Bloem J."/>
            <person name="Labutti K."/>
            <person name="Salamov A."/>
            <person name="Andreopoulos B."/>
            <person name="Baker S.E."/>
            <person name="Barry K."/>
            <person name="Bills G."/>
            <person name="Bluhm B.H."/>
            <person name="Cannon C."/>
            <person name="Castanera R."/>
            <person name="Culley D.E."/>
            <person name="Daum C."/>
            <person name="Ezra D."/>
            <person name="Gonzalez J.B."/>
            <person name="Henrissat B."/>
            <person name="Kuo A."/>
            <person name="Liang C."/>
            <person name="Lipzen A."/>
            <person name="Lutzoni F."/>
            <person name="Magnuson J."/>
            <person name="Mondo S."/>
            <person name="Nolan M."/>
            <person name="Ohm R."/>
            <person name="Pangilinan J."/>
            <person name="Park H.-J.H."/>
            <person name="Ramirez L."/>
            <person name="Alfaro M."/>
            <person name="Sun H."/>
            <person name="Tritt A."/>
            <person name="Yoshinaga Y."/>
            <person name="Zwiers L.-H.L."/>
            <person name="Turgeon B.G."/>
            <person name="Goodwin S.B."/>
            <person name="Spatafora J.W."/>
            <person name="Crous P.W."/>
            <person name="Grigoriev I.V."/>
        </authorList>
    </citation>
    <scope>NUCLEOTIDE SEQUENCE [LARGE SCALE GENOMIC DNA]</scope>
    <source>
        <strain evidence="2 3">CBS 611.86</strain>
    </source>
</reference>
<feature type="region of interest" description="Disordered" evidence="1">
    <location>
        <begin position="1"/>
        <end position="55"/>
    </location>
</feature>
<sequence>MKKKRLQGVVPKQVQGNGEATDGANCIPLQQPEPLSRQVPKKSRERPRPTEEHKKTLEGIIAMPEDIQRKILPHLLVFANPIPYERHKIWAEKIQVPWLMCHKSLAPVVTDIWWRQNTWEIRPTKDLPDMVYLPPAGMRDRIRKLRFLFEYAQPAPLSSFVGPVAKMVAILGNLKSSGFIRVRSLELSFPDLPGSQSYSRADQRAWNSVGSYRSLLLDVFANDHERRLSESPSKAAIFCYSLYRIISERPRLVVPQLTITFPSDTTPHDVTFPTKMEDMMSTMKTMQECRKDRLNTVPSFWLLELAVRNAMMEDAPDKVDRIFKTLTSKYGTPAGGD</sequence>
<name>A0A7C8MHN6_9PLEO</name>